<comment type="caution">
    <text evidence="2">The sequence shown here is derived from an EMBL/GenBank/DDBJ whole genome shotgun (WGS) entry which is preliminary data.</text>
</comment>
<sequence length="56" mass="5835">MSTILTGVSHFWLVLTPAQTAAFILLLSAVLGLVLRGQVSPKAGPVAPVVVVERLP</sequence>
<gene>
    <name evidence="2" type="ORF">AB0K40_10200</name>
</gene>
<dbReference type="RefSeq" id="WP_364447126.1">
    <property type="nucleotide sequence ID" value="NZ_JBFARM010000003.1"/>
</dbReference>
<keyword evidence="1" id="KW-0812">Transmembrane</keyword>
<feature type="transmembrane region" description="Helical" evidence="1">
    <location>
        <begin position="12"/>
        <end position="35"/>
    </location>
</feature>
<keyword evidence="1" id="KW-0472">Membrane</keyword>
<accession>A0ABV3H008</accession>
<evidence type="ECO:0000313" key="3">
    <source>
        <dbReference type="Proteomes" id="UP001552427"/>
    </source>
</evidence>
<reference evidence="2 3" key="1">
    <citation type="submission" date="2024-06" db="EMBL/GenBank/DDBJ databases">
        <title>The Natural Products Discovery Center: Release of the First 8490 Sequenced Strains for Exploring Actinobacteria Biosynthetic Diversity.</title>
        <authorList>
            <person name="Kalkreuter E."/>
            <person name="Kautsar S.A."/>
            <person name="Yang D."/>
            <person name="Bader C.D."/>
            <person name="Teijaro C.N."/>
            <person name="Fluegel L."/>
            <person name="Davis C.M."/>
            <person name="Simpson J.R."/>
            <person name="Lauterbach L."/>
            <person name="Steele A.D."/>
            <person name="Gui C."/>
            <person name="Meng S."/>
            <person name="Li G."/>
            <person name="Viehrig K."/>
            <person name="Ye F."/>
            <person name="Su P."/>
            <person name="Kiefer A.F."/>
            <person name="Nichols A."/>
            <person name="Cepeda A.J."/>
            <person name="Yan W."/>
            <person name="Fan B."/>
            <person name="Jiang Y."/>
            <person name="Adhikari A."/>
            <person name="Zheng C.-J."/>
            <person name="Schuster L."/>
            <person name="Cowan T.M."/>
            <person name="Smanski M.J."/>
            <person name="Chevrette M.G."/>
            <person name="De Carvalho L.P.S."/>
            <person name="Shen B."/>
        </authorList>
    </citation>
    <scope>NUCLEOTIDE SEQUENCE [LARGE SCALE GENOMIC DNA]</scope>
    <source>
        <strain evidence="2 3">NPDC049574</strain>
    </source>
</reference>
<evidence type="ECO:0000313" key="2">
    <source>
        <dbReference type="EMBL" id="MEV4285864.1"/>
    </source>
</evidence>
<evidence type="ECO:0000256" key="1">
    <source>
        <dbReference type="SAM" id="Phobius"/>
    </source>
</evidence>
<keyword evidence="1" id="KW-1133">Transmembrane helix</keyword>
<proteinExistence type="predicted"/>
<keyword evidence="3" id="KW-1185">Reference proteome</keyword>
<organism evidence="2 3">
    <name type="scientific">Nonomuraea bangladeshensis</name>
    <dbReference type="NCBI Taxonomy" id="404385"/>
    <lineage>
        <taxon>Bacteria</taxon>
        <taxon>Bacillati</taxon>
        <taxon>Actinomycetota</taxon>
        <taxon>Actinomycetes</taxon>
        <taxon>Streptosporangiales</taxon>
        <taxon>Streptosporangiaceae</taxon>
        <taxon>Nonomuraea</taxon>
    </lineage>
</organism>
<name>A0ABV3H008_9ACTN</name>
<dbReference type="EMBL" id="JBFARM010000003">
    <property type="protein sequence ID" value="MEV4285864.1"/>
    <property type="molecule type" value="Genomic_DNA"/>
</dbReference>
<dbReference type="Proteomes" id="UP001552427">
    <property type="component" value="Unassembled WGS sequence"/>
</dbReference>
<protein>
    <submittedName>
        <fullName evidence="2">Uncharacterized protein</fullName>
    </submittedName>
</protein>